<dbReference type="CDD" id="cd00118">
    <property type="entry name" value="LysM"/>
    <property type="match status" value="1"/>
</dbReference>
<dbReference type="SMART" id="SM00257">
    <property type="entry name" value="LysM"/>
    <property type="match status" value="2"/>
</dbReference>
<dbReference type="Pfam" id="PF14856">
    <property type="entry name" value="Hce2"/>
    <property type="match status" value="1"/>
</dbReference>
<dbReference type="Gene3D" id="3.10.50.10">
    <property type="match status" value="1"/>
</dbReference>
<dbReference type="PROSITE" id="PS51782">
    <property type="entry name" value="LYSM"/>
    <property type="match status" value="2"/>
</dbReference>
<evidence type="ECO:0000256" key="3">
    <source>
        <dbReference type="ARBA" id="ARBA00008682"/>
    </source>
</evidence>
<evidence type="ECO:0000256" key="6">
    <source>
        <dbReference type="ARBA" id="ARBA00022669"/>
    </source>
</evidence>
<dbReference type="Proteomes" id="UP001303473">
    <property type="component" value="Unassembled WGS sequence"/>
</dbReference>
<dbReference type="GO" id="GO:0005576">
    <property type="term" value="C:extracellular region"/>
    <property type="evidence" value="ECO:0007669"/>
    <property type="project" value="UniProtKB-SubCell"/>
</dbReference>
<keyword evidence="6" id="KW-0147">Chitin-binding</keyword>
<dbReference type="GO" id="GO:0006032">
    <property type="term" value="P:chitin catabolic process"/>
    <property type="evidence" value="ECO:0007669"/>
    <property type="project" value="UniProtKB-KW"/>
</dbReference>
<evidence type="ECO:0000256" key="5">
    <source>
        <dbReference type="ARBA" id="ARBA00022525"/>
    </source>
</evidence>
<comment type="subcellular location">
    <subcellularLocation>
        <location evidence="2">Secreted</location>
    </subcellularLocation>
</comment>
<evidence type="ECO:0000256" key="11">
    <source>
        <dbReference type="ARBA" id="ARBA00023295"/>
    </source>
</evidence>
<keyword evidence="7 13" id="KW-0378">Hydrolase</keyword>
<feature type="domain" description="LysM" evidence="15">
    <location>
        <begin position="373"/>
        <end position="421"/>
    </location>
</feature>
<feature type="domain" description="GH18" evidence="16">
    <location>
        <begin position="514"/>
        <end position="894"/>
    </location>
</feature>
<dbReference type="PROSITE" id="PS51910">
    <property type="entry name" value="GH18_2"/>
    <property type="match status" value="1"/>
</dbReference>
<gene>
    <name evidence="17" type="ORF">QBC46DRAFT_357640</name>
</gene>
<evidence type="ECO:0000256" key="8">
    <source>
        <dbReference type="ARBA" id="ARBA00023024"/>
    </source>
</evidence>
<keyword evidence="18" id="KW-1185">Reference proteome</keyword>
<feature type="chain" id="PRO_5043006999" description="chitinase" evidence="14">
    <location>
        <begin position="26"/>
        <end position="1492"/>
    </location>
</feature>
<dbReference type="Pfam" id="PF00704">
    <property type="entry name" value="Glyco_hydro_18"/>
    <property type="match status" value="1"/>
</dbReference>
<dbReference type="InterPro" id="IPR011583">
    <property type="entry name" value="Chitinase_II/V-like_cat"/>
</dbReference>
<accession>A0AAN6MZE4</accession>
<evidence type="ECO:0000256" key="13">
    <source>
        <dbReference type="RuleBase" id="RU000489"/>
    </source>
</evidence>
<dbReference type="EMBL" id="MU853891">
    <property type="protein sequence ID" value="KAK3936204.1"/>
    <property type="molecule type" value="Genomic_DNA"/>
</dbReference>
<dbReference type="InterPro" id="IPR053214">
    <property type="entry name" value="LysM12-like"/>
</dbReference>
<evidence type="ECO:0000256" key="12">
    <source>
        <dbReference type="ARBA" id="ARBA00023326"/>
    </source>
</evidence>
<evidence type="ECO:0000313" key="17">
    <source>
        <dbReference type="EMBL" id="KAK3936204.1"/>
    </source>
</evidence>
<keyword evidence="9" id="KW-0843">Virulence</keyword>
<dbReference type="CDD" id="cd02878">
    <property type="entry name" value="GH18_zymocin_alpha"/>
    <property type="match status" value="1"/>
</dbReference>
<dbReference type="PANTHER" id="PTHR47700:SF1">
    <property type="entry name" value="CHITINASE"/>
    <property type="match status" value="1"/>
</dbReference>
<dbReference type="InterPro" id="IPR001579">
    <property type="entry name" value="Glyco_hydro_18_chit_AS"/>
</dbReference>
<dbReference type="InterPro" id="IPR018392">
    <property type="entry name" value="LysM"/>
</dbReference>
<organism evidence="17 18">
    <name type="scientific">Diplogelasinospora grovesii</name>
    <dbReference type="NCBI Taxonomy" id="303347"/>
    <lineage>
        <taxon>Eukaryota</taxon>
        <taxon>Fungi</taxon>
        <taxon>Dikarya</taxon>
        <taxon>Ascomycota</taxon>
        <taxon>Pezizomycotina</taxon>
        <taxon>Sordariomycetes</taxon>
        <taxon>Sordariomycetidae</taxon>
        <taxon>Sordariales</taxon>
        <taxon>Diplogelasinosporaceae</taxon>
        <taxon>Diplogelasinospora</taxon>
    </lineage>
</organism>
<dbReference type="Gene3D" id="3.20.20.80">
    <property type="entry name" value="Glycosidases"/>
    <property type="match status" value="1"/>
</dbReference>
<keyword evidence="14" id="KW-0732">Signal</keyword>
<dbReference type="PROSITE" id="PS01095">
    <property type="entry name" value="GH18_1"/>
    <property type="match status" value="1"/>
</dbReference>
<dbReference type="SUPFAM" id="SSF51445">
    <property type="entry name" value="(Trans)glycosidases"/>
    <property type="match status" value="1"/>
</dbReference>
<evidence type="ECO:0000256" key="2">
    <source>
        <dbReference type="ARBA" id="ARBA00004613"/>
    </source>
</evidence>
<dbReference type="InterPro" id="IPR017853">
    <property type="entry name" value="GH"/>
</dbReference>
<dbReference type="SUPFAM" id="SSF54556">
    <property type="entry name" value="Chitinase insertion domain"/>
    <property type="match status" value="1"/>
</dbReference>
<keyword evidence="5" id="KW-0964">Secreted</keyword>
<dbReference type="InterPro" id="IPR001223">
    <property type="entry name" value="Glyco_hydro18_cat"/>
</dbReference>
<dbReference type="PANTHER" id="PTHR47700">
    <property type="entry name" value="V CHITINASE, PUTATIVE (AFU_ORTHOLOGUE AFUA_6G13720)-RELATED"/>
    <property type="match status" value="1"/>
</dbReference>
<dbReference type="GO" id="GO:0008843">
    <property type="term" value="F:endochitinase activity"/>
    <property type="evidence" value="ECO:0007669"/>
    <property type="project" value="UniProtKB-EC"/>
</dbReference>
<feature type="domain" description="LysM" evidence="15">
    <location>
        <begin position="309"/>
        <end position="354"/>
    </location>
</feature>
<protein>
    <recommendedName>
        <fullName evidence="4">chitinase</fullName>
        <ecNumber evidence="4">3.2.1.14</ecNumber>
    </recommendedName>
</protein>
<dbReference type="InterPro" id="IPR036779">
    <property type="entry name" value="LysM_dom_sf"/>
</dbReference>
<evidence type="ECO:0000256" key="10">
    <source>
        <dbReference type="ARBA" id="ARBA00023277"/>
    </source>
</evidence>
<evidence type="ECO:0000256" key="14">
    <source>
        <dbReference type="SAM" id="SignalP"/>
    </source>
</evidence>
<name>A0AAN6MZE4_9PEZI</name>
<dbReference type="GO" id="GO:0000272">
    <property type="term" value="P:polysaccharide catabolic process"/>
    <property type="evidence" value="ECO:0007669"/>
    <property type="project" value="UniProtKB-KW"/>
</dbReference>
<comment type="similarity">
    <text evidence="3">Belongs to the glycosyl hydrolase 18 family. Chitinase class V subfamily.</text>
</comment>
<evidence type="ECO:0000259" key="16">
    <source>
        <dbReference type="PROSITE" id="PS51910"/>
    </source>
</evidence>
<dbReference type="InterPro" id="IPR029070">
    <property type="entry name" value="Chitinase_insertion_sf"/>
</dbReference>
<evidence type="ECO:0000256" key="1">
    <source>
        <dbReference type="ARBA" id="ARBA00000822"/>
    </source>
</evidence>
<evidence type="ECO:0000313" key="18">
    <source>
        <dbReference type="Proteomes" id="UP001303473"/>
    </source>
</evidence>
<keyword evidence="12" id="KW-0624">Polysaccharide degradation</keyword>
<sequence length="1492" mass="157437">MPLSLRLATALGAAGLFLSFGAVEGASGLQAHIRQPASVSYRGRNNCPALCSLSGPTPANWTAYHNLDHVAQCQQTVFYHFSIHDAVDDSSTPHRIYACTSYGAPQKPGVVVTADQPAVQTLNNASFTLGRWNEHAPQGVDLSALSKQMRLMLGAGYAAGDDTSLVLFAQTVSGTAGLYLGKSVRVQSTASEALLAMENALHVSNNTGGSAAMQLCGAGYDADHVFGFIATSNTSFTPVQKALQSWANATCLTFDTTQDVTSTASFTTPLVLASNATSNGANATNTAYSASRAGRAIRGSSLERRGHCTTVHVASGDSCGSLATKCGISPADFTKYNPSSTLCSSLAPGQHVCCSAGTLPDFKPKPKADGSCSTYKIAADDTCSGLAAANGLTTNDIEKFNKNTWAWNGCKLLYVGNIICLSSGTPPMPAPLANAVCGPQKPGTKAPASGTANISDLNPCPLNACCDAWGQCGITADFCTDTNTGAPGTAKPGTNGCISNCGTQVVKSGAPAEVISLAYYEGFGLDRPCLYQDVRQIDSTKFSHVHFAFGVLNADYSVSTGDALSTYEFNAFLRLTKVKRVLSFGGWAFSTDPSTYSIFRNGVTAANRVKMATNIANFIKEKNLDGVDIDWEYPGEPDIPGIPAGSKDDGTNYLAFLAVLKNLLPGKTVSIAAPASYWYLKAFPIAEISKVVDYIVFMTYDLHGQWDAGSQFAQEGCSTGMCLRSHVNLTETMTALAMITKAGAASNKVVVGVSSYGRSFAMAKAGCYGPNCLFTGTAAQSNAAEGPCTQTAGYISDAEINDIIRGVPSVTATKRTSRINQNFIDPTSHSRIIVYDNTQWVAFMDDSIRSERQALFTGLHMGGTTNWASDLEKYNKAPDTGGSWDAFRLSVKAGVDPYAEGTRSGNWTSIGCDDPSVQDIKDLAPDQRWKEMDAPDAWSNVISVWKQYDSQTTSFTMSVSNTVHGPEEADCGSLLSTNNCQQTLQCIGFQGGGSGAAGYEIWNSMVMIHEMYASYQAALTQAAATSLDPALADFENNFAPVPPPPDHMWLDILLSVVNLVGTVAVSSFFNSILKNLPYFAINKASYDNSKDTAKALVSFGVSIAGDLKGTGSDGSGWTAGKQAVFSDYMGQAVSAWGNVTEMSLRYLFNGSDSSVSLLTSMISNGHMIEGSVNGHAASASISVSEGTLSALTNVVAKGFFAYAIATVWPLAGTYAFILDSGYDCGTVDPEGGILTTDVMHKTAGCYNGKLYYLVYPSGDATVCSEFCDPHCSKLCKNNTFSAPPGIDTLDGTRFGGVTVTDLITGSLRTYNQNGNVNGGPQTDPANGGSLNDLMDADITTPGFIRLPVCSADEAWTAWSIVKDKTSPNWPCFVKPSISDCGASSFTDQTSGASPSVDDCMGIVKNIQNTQGEWEVENAVEKQHQIVQYGSCKFGVQGKKINGNIDFHVGAQDIVDIITNAIKQFGGGGKVGAKGDMSCRGDVSKVPVEWGLY</sequence>
<feature type="signal peptide" evidence="14">
    <location>
        <begin position="1"/>
        <end position="25"/>
    </location>
</feature>
<dbReference type="SUPFAM" id="SSF57016">
    <property type="entry name" value="Plant lectins/antimicrobial peptides"/>
    <property type="match status" value="1"/>
</dbReference>
<reference evidence="18" key="1">
    <citation type="journal article" date="2023" name="Mol. Phylogenet. Evol.">
        <title>Genome-scale phylogeny and comparative genomics of the fungal order Sordariales.</title>
        <authorList>
            <person name="Hensen N."/>
            <person name="Bonometti L."/>
            <person name="Westerberg I."/>
            <person name="Brannstrom I.O."/>
            <person name="Guillou S."/>
            <person name="Cros-Aarteil S."/>
            <person name="Calhoun S."/>
            <person name="Haridas S."/>
            <person name="Kuo A."/>
            <person name="Mondo S."/>
            <person name="Pangilinan J."/>
            <person name="Riley R."/>
            <person name="LaButti K."/>
            <person name="Andreopoulos B."/>
            <person name="Lipzen A."/>
            <person name="Chen C."/>
            <person name="Yan M."/>
            <person name="Daum C."/>
            <person name="Ng V."/>
            <person name="Clum A."/>
            <person name="Steindorff A."/>
            <person name="Ohm R.A."/>
            <person name="Martin F."/>
            <person name="Silar P."/>
            <person name="Natvig D.O."/>
            <person name="Lalanne C."/>
            <person name="Gautier V."/>
            <person name="Ament-Velasquez S.L."/>
            <person name="Kruys A."/>
            <person name="Hutchinson M.I."/>
            <person name="Powell A.J."/>
            <person name="Barry K."/>
            <person name="Miller A.N."/>
            <person name="Grigoriev I.V."/>
            <person name="Debuchy R."/>
            <person name="Gladieux P."/>
            <person name="Hiltunen Thoren M."/>
            <person name="Johannesson H."/>
        </authorList>
    </citation>
    <scope>NUCLEOTIDE SEQUENCE [LARGE SCALE GENOMIC DNA]</scope>
    <source>
        <strain evidence="18">CBS 340.73</strain>
    </source>
</reference>
<evidence type="ECO:0000256" key="9">
    <source>
        <dbReference type="ARBA" id="ARBA00023026"/>
    </source>
</evidence>
<evidence type="ECO:0000256" key="4">
    <source>
        <dbReference type="ARBA" id="ARBA00012729"/>
    </source>
</evidence>
<dbReference type="SMART" id="SM00636">
    <property type="entry name" value="Glyco_18"/>
    <property type="match status" value="1"/>
</dbReference>
<dbReference type="Pfam" id="PF01476">
    <property type="entry name" value="LysM"/>
    <property type="match status" value="2"/>
</dbReference>
<dbReference type="InterPro" id="IPR029226">
    <property type="entry name" value="Ecp2-like"/>
</dbReference>
<keyword evidence="10" id="KW-0119">Carbohydrate metabolism</keyword>
<keyword evidence="8" id="KW-0146">Chitin degradation</keyword>
<proteinExistence type="inferred from homology"/>
<keyword evidence="11 13" id="KW-0326">Glycosidase</keyword>
<dbReference type="InterPro" id="IPR036861">
    <property type="entry name" value="Endochitinase-like_sf"/>
</dbReference>
<comment type="catalytic activity">
    <reaction evidence="1">
        <text>Random endo-hydrolysis of N-acetyl-beta-D-glucosaminide (1-&gt;4)-beta-linkages in chitin and chitodextrins.</text>
        <dbReference type="EC" id="3.2.1.14"/>
    </reaction>
</comment>
<evidence type="ECO:0000259" key="15">
    <source>
        <dbReference type="PROSITE" id="PS51782"/>
    </source>
</evidence>
<dbReference type="GO" id="GO:0008061">
    <property type="term" value="F:chitin binding"/>
    <property type="evidence" value="ECO:0007669"/>
    <property type="project" value="UniProtKB-KW"/>
</dbReference>
<dbReference type="EC" id="3.2.1.14" evidence="4"/>
<dbReference type="SUPFAM" id="SSF54106">
    <property type="entry name" value="LysM domain"/>
    <property type="match status" value="2"/>
</dbReference>
<evidence type="ECO:0000256" key="7">
    <source>
        <dbReference type="ARBA" id="ARBA00022801"/>
    </source>
</evidence>
<dbReference type="Gene3D" id="3.10.350.10">
    <property type="entry name" value="LysM domain"/>
    <property type="match status" value="2"/>
</dbReference>
<comment type="caution">
    <text evidence="17">The sequence shown here is derived from an EMBL/GenBank/DDBJ whole genome shotgun (WGS) entry which is preliminary data.</text>
</comment>